<accession>A0A9W8E432</accession>
<reference evidence="2" key="1">
    <citation type="submission" date="2022-07" db="EMBL/GenBank/DDBJ databases">
        <title>Phylogenomic reconstructions and comparative analyses of Kickxellomycotina fungi.</title>
        <authorList>
            <person name="Reynolds N.K."/>
            <person name="Stajich J.E."/>
            <person name="Barry K."/>
            <person name="Grigoriev I.V."/>
            <person name="Crous P."/>
            <person name="Smith M.E."/>
        </authorList>
    </citation>
    <scope>NUCLEOTIDE SEQUENCE</scope>
    <source>
        <strain evidence="2">RSA 1196</strain>
    </source>
</reference>
<feature type="compositionally biased region" description="Basic and acidic residues" evidence="1">
    <location>
        <begin position="157"/>
        <end position="168"/>
    </location>
</feature>
<dbReference type="EMBL" id="JANBPY010003032">
    <property type="protein sequence ID" value="KAJ1952945.1"/>
    <property type="molecule type" value="Genomic_DNA"/>
</dbReference>
<dbReference type="AlphaFoldDB" id="A0A9W8E432"/>
<organism evidence="2 3">
    <name type="scientific">Dispira parvispora</name>
    <dbReference type="NCBI Taxonomy" id="1520584"/>
    <lineage>
        <taxon>Eukaryota</taxon>
        <taxon>Fungi</taxon>
        <taxon>Fungi incertae sedis</taxon>
        <taxon>Zoopagomycota</taxon>
        <taxon>Kickxellomycotina</taxon>
        <taxon>Dimargaritomycetes</taxon>
        <taxon>Dimargaritales</taxon>
        <taxon>Dimargaritaceae</taxon>
        <taxon>Dispira</taxon>
    </lineage>
</organism>
<feature type="compositionally biased region" description="Low complexity" evidence="1">
    <location>
        <begin position="86"/>
        <end position="107"/>
    </location>
</feature>
<protein>
    <submittedName>
        <fullName evidence="2">Uncharacterized protein</fullName>
    </submittedName>
</protein>
<proteinExistence type="predicted"/>
<feature type="compositionally biased region" description="Polar residues" evidence="1">
    <location>
        <begin position="108"/>
        <end position="130"/>
    </location>
</feature>
<feature type="compositionally biased region" description="Basic and acidic residues" evidence="1">
    <location>
        <begin position="1"/>
        <end position="15"/>
    </location>
</feature>
<gene>
    <name evidence="2" type="ORF">IWQ62_006106</name>
</gene>
<comment type="caution">
    <text evidence="2">The sequence shown here is derived from an EMBL/GenBank/DDBJ whole genome shotgun (WGS) entry which is preliminary data.</text>
</comment>
<keyword evidence="3" id="KW-1185">Reference proteome</keyword>
<feature type="region of interest" description="Disordered" evidence="1">
    <location>
        <begin position="1"/>
        <end position="21"/>
    </location>
</feature>
<dbReference type="Proteomes" id="UP001150925">
    <property type="component" value="Unassembled WGS sequence"/>
</dbReference>
<sequence>MEPRTDFDNSGKPEDSLSIPDMITFDKEEQDITLEVPEHILSTINSAKLAKLSEDYKMSMDNPNHSSLDQHVVDDEQTKSNPKNPSSDMRASTSSTSSASSKLSVTSLNKTKLSPSRSPSQQDLGQQGISSAPIYCEQGQTSDREAVPEGYHQGAPMDKEYNDSRLNEKSPSTDTYEEGGGSHSQEESQKNTSMWSSWFSCCIPSRN</sequence>
<name>A0A9W8E432_9FUNG</name>
<dbReference type="OrthoDB" id="5599956at2759"/>
<evidence type="ECO:0000256" key="1">
    <source>
        <dbReference type="SAM" id="MobiDB-lite"/>
    </source>
</evidence>
<feature type="region of interest" description="Disordered" evidence="1">
    <location>
        <begin position="56"/>
        <end position="195"/>
    </location>
</feature>
<evidence type="ECO:0000313" key="2">
    <source>
        <dbReference type="EMBL" id="KAJ1952945.1"/>
    </source>
</evidence>
<evidence type="ECO:0000313" key="3">
    <source>
        <dbReference type="Proteomes" id="UP001150925"/>
    </source>
</evidence>